<keyword evidence="1" id="KW-0326">Glycosidase</keyword>
<keyword evidence="2" id="KW-0624">Polysaccharide degradation</keyword>
<feature type="region of interest" description="Disordered" evidence="3">
    <location>
        <begin position="839"/>
        <end position="871"/>
    </location>
</feature>
<sequence>MALGTVAGPATAPGSAVEPSPMCATHATSFASDGEAGAPMTARLGCAKDAGGLRSLAASDNDLIMVFDFPIAERREQVRTLIRGLVDETRADQDAGMTLGTSLTRRVRQHSVGIYPPQEGSADFQGTVHAVDDSLVMIIPMDVVVGFEESRFQKFIASGVGTGVGILVGAGCLVSFGPGAPAAAPVCGAISAGLGALTTEVLNAHFDGKSLGDADVWADAVAASVWPTVAGAFGGALLNWVAASGPAAITEMQTILLNFGTKLKFLGNPMTYMSGALGSMAPKLYAAFLRQSRGIGGTGAPLRVLAVGDSMTQGMEGDFTWRYRLWEWFKDQHVAVDFVGPYQGTKQPDTPTGPPAPPPLQGEIESPSATPPPVSGAYAQGIPAGFDSDHFAVWGRQAAQDKDLIGPVVAEYKPDLVLFGIGFNDMGWLVSDATGTLDSMKTLVDRARAAKGDIRFAVANVPMRPLIDGRQDLIVKTRQYNTMLRDAIPSWSTLASPVKLVDWEAAYSCDTNSCPAGYDDLHPNALGEFQIASAFARTLHDDYGMGQFVPGIPTTIPRRPIFPVNSVVAEAVPSGVKVTWSPVFGARGYTVRYRLAGAADWNQTHVSTNRYDTTWTEDGWTWEYQVNTDNGTDGVSVWSGTVSATAHPATAAPPTNVSTRPASDGLDVYWDAPTGPHTDSIDRYEIITWDKDVPGSYINSTAVKGVSAQIDGLVPGHHYLVAVVTWNEAGGGMPVVARSVTVGAGVPPIPADVKIQSLDATTVRLTWQGSAQAAGYRVWVRNATEGGPFTADRSTTDTTSHEVAFLFPGNWNFEFCVSAFNGALESHRSGCVRVPLPPPSAGLAGRSSADVGRSPEPAAQSPLREARFADRGRDLVAAAPGR</sequence>
<evidence type="ECO:0000256" key="3">
    <source>
        <dbReference type="SAM" id="MobiDB-lite"/>
    </source>
</evidence>
<evidence type="ECO:0000256" key="2">
    <source>
        <dbReference type="ARBA" id="ARBA00023326"/>
    </source>
</evidence>
<dbReference type="PANTHER" id="PTHR30383">
    <property type="entry name" value="THIOESTERASE 1/PROTEASE 1/LYSOPHOSPHOLIPASE L1"/>
    <property type="match status" value="1"/>
</dbReference>
<feature type="domain" description="Fibronectin type-III" evidence="4">
    <location>
        <begin position="749"/>
        <end position="839"/>
    </location>
</feature>
<gene>
    <name evidence="5" type="ORF">ACFY8C_30905</name>
</gene>
<organism evidence="5 6">
    <name type="scientific">Streptomyces flavochromogenes</name>
    <dbReference type="NCBI Taxonomy" id="68199"/>
    <lineage>
        <taxon>Bacteria</taxon>
        <taxon>Bacillati</taxon>
        <taxon>Actinomycetota</taxon>
        <taxon>Actinomycetes</taxon>
        <taxon>Kitasatosporales</taxon>
        <taxon>Streptomycetaceae</taxon>
        <taxon>Streptomyces</taxon>
    </lineage>
</organism>
<accession>A0ABW6XZB2</accession>
<dbReference type="PANTHER" id="PTHR30383:SF19">
    <property type="entry name" value="FIBRONECTIN TYPE-III DOMAIN-CONTAINING PROTEIN"/>
    <property type="match status" value="1"/>
</dbReference>
<dbReference type="SUPFAM" id="SSF49265">
    <property type="entry name" value="Fibronectin type III"/>
    <property type="match status" value="2"/>
</dbReference>
<dbReference type="Pfam" id="PF00041">
    <property type="entry name" value="fn3"/>
    <property type="match status" value="1"/>
</dbReference>
<dbReference type="SUPFAM" id="SSF52266">
    <property type="entry name" value="SGNH hydrolase"/>
    <property type="match status" value="1"/>
</dbReference>
<evidence type="ECO:0000313" key="6">
    <source>
        <dbReference type="Proteomes" id="UP001602370"/>
    </source>
</evidence>
<dbReference type="Pfam" id="PF13472">
    <property type="entry name" value="Lipase_GDSL_2"/>
    <property type="match status" value="1"/>
</dbReference>
<dbReference type="RefSeq" id="WP_388310067.1">
    <property type="nucleotide sequence ID" value="NZ_JBIBDZ010000011.1"/>
</dbReference>
<feature type="region of interest" description="Disordered" evidence="3">
    <location>
        <begin position="340"/>
        <end position="374"/>
    </location>
</feature>
<keyword evidence="1" id="KW-0378">Hydrolase</keyword>
<keyword evidence="6" id="KW-1185">Reference proteome</keyword>
<dbReference type="CDD" id="cd00063">
    <property type="entry name" value="FN3"/>
    <property type="match status" value="2"/>
</dbReference>
<dbReference type="Gene3D" id="2.60.40.10">
    <property type="entry name" value="Immunoglobulins"/>
    <property type="match status" value="2"/>
</dbReference>
<keyword evidence="2" id="KW-0119">Carbohydrate metabolism</keyword>
<evidence type="ECO:0000259" key="4">
    <source>
        <dbReference type="PROSITE" id="PS50853"/>
    </source>
</evidence>
<dbReference type="Gene3D" id="3.40.50.1110">
    <property type="entry name" value="SGNH hydrolase"/>
    <property type="match status" value="1"/>
</dbReference>
<dbReference type="SMART" id="SM00060">
    <property type="entry name" value="FN3"/>
    <property type="match status" value="2"/>
</dbReference>
<dbReference type="InterPro" id="IPR013783">
    <property type="entry name" value="Ig-like_fold"/>
</dbReference>
<dbReference type="PROSITE" id="PS50853">
    <property type="entry name" value="FN3"/>
    <property type="match status" value="2"/>
</dbReference>
<dbReference type="InterPro" id="IPR051532">
    <property type="entry name" value="Ester_Hydrolysis_Enzymes"/>
</dbReference>
<dbReference type="EMBL" id="JBIBDZ010000011">
    <property type="protein sequence ID" value="MFF5922700.1"/>
    <property type="molecule type" value="Genomic_DNA"/>
</dbReference>
<dbReference type="Proteomes" id="UP001602370">
    <property type="component" value="Unassembled WGS sequence"/>
</dbReference>
<reference evidence="5 6" key="1">
    <citation type="submission" date="2024-10" db="EMBL/GenBank/DDBJ databases">
        <title>The Natural Products Discovery Center: Release of the First 8490 Sequenced Strains for Exploring Actinobacteria Biosynthetic Diversity.</title>
        <authorList>
            <person name="Kalkreuter E."/>
            <person name="Kautsar S.A."/>
            <person name="Yang D."/>
            <person name="Bader C.D."/>
            <person name="Teijaro C.N."/>
            <person name="Fluegel L."/>
            <person name="Davis C.M."/>
            <person name="Simpson J.R."/>
            <person name="Lauterbach L."/>
            <person name="Steele A.D."/>
            <person name="Gui C."/>
            <person name="Meng S."/>
            <person name="Li G."/>
            <person name="Viehrig K."/>
            <person name="Ye F."/>
            <person name="Su P."/>
            <person name="Kiefer A.F."/>
            <person name="Nichols A."/>
            <person name="Cepeda A.J."/>
            <person name="Yan W."/>
            <person name="Fan B."/>
            <person name="Jiang Y."/>
            <person name="Adhikari A."/>
            <person name="Zheng C.-J."/>
            <person name="Schuster L."/>
            <person name="Cowan T.M."/>
            <person name="Smanski M.J."/>
            <person name="Chevrette M.G."/>
            <person name="De Carvalho L.P.S."/>
            <person name="Shen B."/>
        </authorList>
    </citation>
    <scope>NUCLEOTIDE SEQUENCE [LARGE SCALE GENOMIC DNA]</scope>
    <source>
        <strain evidence="5 6">NPDC012605</strain>
    </source>
</reference>
<feature type="region of interest" description="Disordered" evidence="3">
    <location>
        <begin position="1"/>
        <end position="21"/>
    </location>
</feature>
<comment type="caution">
    <text evidence="5">The sequence shown here is derived from an EMBL/GenBank/DDBJ whole genome shotgun (WGS) entry which is preliminary data.</text>
</comment>
<dbReference type="CDD" id="cd01833">
    <property type="entry name" value="XynB_like"/>
    <property type="match status" value="1"/>
</dbReference>
<dbReference type="InterPro" id="IPR036116">
    <property type="entry name" value="FN3_sf"/>
</dbReference>
<evidence type="ECO:0000313" key="5">
    <source>
        <dbReference type="EMBL" id="MFF5922700.1"/>
    </source>
</evidence>
<dbReference type="InterPro" id="IPR003961">
    <property type="entry name" value="FN3_dom"/>
</dbReference>
<evidence type="ECO:0000256" key="1">
    <source>
        <dbReference type="ARBA" id="ARBA00023295"/>
    </source>
</evidence>
<dbReference type="InterPro" id="IPR013830">
    <property type="entry name" value="SGNH_hydro"/>
</dbReference>
<proteinExistence type="predicted"/>
<name>A0ABW6XZB2_9ACTN</name>
<feature type="compositionally biased region" description="Pro residues" evidence="3">
    <location>
        <begin position="351"/>
        <end position="360"/>
    </location>
</feature>
<dbReference type="InterPro" id="IPR036514">
    <property type="entry name" value="SGNH_hydro_sf"/>
</dbReference>
<protein>
    <submittedName>
        <fullName evidence="5">Fibronectin type III domain-containing protein</fullName>
    </submittedName>
</protein>
<feature type="domain" description="Fibronectin type-III" evidence="4">
    <location>
        <begin position="653"/>
        <end position="745"/>
    </location>
</feature>